<organism evidence="1">
    <name type="scientific">Rhizophora mucronata</name>
    <name type="common">Asiatic mangrove</name>
    <dbReference type="NCBI Taxonomy" id="61149"/>
    <lineage>
        <taxon>Eukaryota</taxon>
        <taxon>Viridiplantae</taxon>
        <taxon>Streptophyta</taxon>
        <taxon>Embryophyta</taxon>
        <taxon>Tracheophyta</taxon>
        <taxon>Spermatophyta</taxon>
        <taxon>Magnoliopsida</taxon>
        <taxon>eudicotyledons</taxon>
        <taxon>Gunneridae</taxon>
        <taxon>Pentapetalae</taxon>
        <taxon>rosids</taxon>
        <taxon>fabids</taxon>
        <taxon>Malpighiales</taxon>
        <taxon>Rhizophoraceae</taxon>
        <taxon>Rhizophora</taxon>
    </lineage>
</organism>
<reference evidence="1" key="1">
    <citation type="submission" date="2018-02" db="EMBL/GenBank/DDBJ databases">
        <title>Rhizophora mucronata_Transcriptome.</title>
        <authorList>
            <person name="Meera S.P."/>
            <person name="Sreeshan A."/>
            <person name="Augustine A."/>
        </authorList>
    </citation>
    <scope>NUCLEOTIDE SEQUENCE</scope>
    <source>
        <tissue evidence="1">Leaf</tissue>
    </source>
</reference>
<dbReference type="AlphaFoldDB" id="A0A2P2N1S9"/>
<name>A0A2P2N1S9_RHIMU</name>
<evidence type="ECO:0000313" key="1">
    <source>
        <dbReference type="EMBL" id="MBX36420.1"/>
    </source>
</evidence>
<sequence length="39" mass="4717">MWLQLRLKQQQLWLMQCSGNQHYHNITAVIMVTGCYLEH</sequence>
<proteinExistence type="predicted"/>
<dbReference type="PROSITE" id="PS51257">
    <property type="entry name" value="PROKAR_LIPOPROTEIN"/>
    <property type="match status" value="1"/>
</dbReference>
<accession>A0A2P2N1S9</accession>
<protein>
    <submittedName>
        <fullName evidence="1">Uncharacterized protein</fullName>
    </submittedName>
</protein>
<dbReference type="EMBL" id="GGEC01055936">
    <property type="protein sequence ID" value="MBX36420.1"/>
    <property type="molecule type" value="Transcribed_RNA"/>
</dbReference>